<comment type="caution">
    <text evidence="8">The sequence shown here is derived from an EMBL/GenBank/DDBJ whole genome shotgun (WGS) entry which is preliminary data.</text>
</comment>
<organism evidence="8 9">
    <name type="scientific">Holothuria leucospilota</name>
    <name type="common">Black long sea cucumber</name>
    <name type="synonym">Mertensiothuria leucospilota</name>
    <dbReference type="NCBI Taxonomy" id="206669"/>
    <lineage>
        <taxon>Eukaryota</taxon>
        <taxon>Metazoa</taxon>
        <taxon>Echinodermata</taxon>
        <taxon>Eleutherozoa</taxon>
        <taxon>Echinozoa</taxon>
        <taxon>Holothuroidea</taxon>
        <taxon>Aspidochirotacea</taxon>
        <taxon>Aspidochirotida</taxon>
        <taxon>Holothuriidae</taxon>
        <taxon>Holothuria</taxon>
    </lineage>
</organism>
<feature type="compositionally biased region" description="Polar residues" evidence="3">
    <location>
        <begin position="244"/>
        <end position="255"/>
    </location>
</feature>
<keyword evidence="9" id="KW-1185">Reference proteome</keyword>
<feature type="transmembrane region" description="Helical" evidence="4">
    <location>
        <begin position="175"/>
        <end position="200"/>
    </location>
</feature>
<dbReference type="Pfam" id="PF01822">
    <property type="entry name" value="WSC"/>
    <property type="match status" value="1"/>
</dbReference>
<proteinExistence type="predicted"/>
<dbReference type="SUPFAM" id="SSF57535">
    <property type="entry name" value="Complement control module/SCR domain"/>
    <property type="match status" value="1"/>
</dbReference>
<name>A0A9Q1BV36_HOLLE</name>
<keyword evidence="4" id="KW-0812">Transmembrane</keyword>
<keyword evidence="1" id="KW-1015">Disulfide bond</keyword>
<dbReference type="Pfam" id="PF00084">
    <property type="entry name" value="Sushi"/>
    <property type="match status" value="1"/>
</dbReference>
<evidence type="ECO:0000256" key="1">
    <source>
        <dbReference type="ARBA" id="ARBA00023157"/>
    </source>
</evidence>
<keyword evidence="2" id="KW-0768">Sushi</keyword>
<evidence type="ECO:0000256" key="3">
    <source>
        <dbReference type="SAM" id="MobiDB-lite"/>
    </source>
</evidence>
<dbReference type="PROSITE" id="PS51212">
    <property type="entry name" value="WSC"/>
    <property type="match status" value="1"/>
</dbReference>
<dbReference type="AlphaFoldDB" id="A0A9Q1BV36"/>
<comment type="caution">
    <text evidence="2">Lacks conserved residue(s) required for the propagation of feature annotation.</text>
</comment>
<evidence type="ECO:0000256" key="5">
    <source>
        <dbReference type="SAM" id="SignalP"/>
    </source>
</evidence>
<dbReference type="Proteomes" id="UP001152320">
    <property type="component" value="Chromosome 11"/>
</dbReference>
<accession>A0A9Q1BV36</accession>
<dbReference type="OrthoDB" id="3563678at2759"/>
<sequence length="316" mass="36534">MFNIWNISFFLLLSRCQFGIPMGYKSFGCFDKHYSFEMASNVLYTDPLLTPQRCLARCSRQWHLYFMLTDGKICACFGDDLRFRNYKISEQCNSPCKGDTLQECGGEFSVEIFKVSYCSELMEPLNGFLHQTLQNASFWCKEGYHLQGSKHIQCNKTVSEWNGLMNPVCYKSCGISVWFLTMFILTSLGMLFFMASFLYIRRKFEALKKSKESFDIEGHMEEPYVYMTGGPKKIIDILTKRSVSSPSENDVAQQDSTEETDSKTTPEVTLEDEIPFGDYYVLSCKESMQKSKTLPQKLHKVTEIPKLDVIDEDEIY</sequence>
<feature type="domain" description="WSC" evidence="7">
    <location>
        <begin position="23"/>
        <end position="116"/>
    </location>
</feature>
<dbReference type="InterPro" id="IPR002889">
    <property type="entry name" value="WSC_carb-bd"/>
</dbReference>
<evidence type="ECO:0008006" key="10">
    <source>
        <dbReference type="Google" id="ProtNLM"/>
    </source>
</evidence>
<evidence type="ECO:0000259" key="6">
    <source>
        <dbReference type="PROSITE" id="PS50923"/>
    </source>
</evidence>
<evidence type="ECO:0000313" key="8">
    <source>
        <dbReference type="EMBL" id="KAJ8033126.1"/>
    </source>
</evidence>
<evidence type="ECO:0000259" key="7">
    <source>
        <dbReference type="PROSITE" id="PS51212"/>
    </source>
</evidence>
<dbReference type="CDD" id="cd00033">
    <property type="entry name" value="CCP"/>
    <property type="match status" value="1"/>
</dbReference>
<dbReference type="Gene3D" id="2.10.70.10">
    <property type="entry name" value="Complement Module, domain 1"/>
    <property type="match status" value="1"/>
</dbReference>
<evidence type="ECO:0000256" key="4">
    <source>
        <dbReference type="SAM" id="Phobius"/>
    </source>
</evidence>
<feature type="chain" id="PRO_5040316895" description="WSC domain-containing protein" evidence="5">
    <location>
        <begin position="20"/>
        <end position="316"/>
    </location>
</feature>
<dbReference type="EMBL" id="JAIZAY010000011">
    <property type="protein sequence ID" value="KAJ8033126.1"/>
    <property type="molecule type" value="Genomic_DNA"/>
</dbReference>
<evidence type="ECO:0000256" key="2">
    <source>
        <dbReference type="PROSITE-ProRule" id="PRU00302"/>
    </source>
</evidence>
<keyword evidence="4" id="KW-1133">Transmembrane helix</keyword>
<keyword evidence="5" id="KW-0732">Signal</keyword>
<feature type="domain" description="Sushi" evidence="6">
    <location>
        <begin position="116"/>
        <end position="171"/>
    </location>
</feature>
<evidence type="ECO:0000313" key="9">
    <source>
        <dbReference type="Proteomes" id="UP001152320"/>
    </source>
</evidence>
<protein>
    <recommendedName>
        <fullName evidence="10">WSC domain-containing protein</fullName>
    </recommendedName>
</protein>
<gene>
    <name evidence="8" type="ORF">HOLleu_23270</name>
</gene>
<dbReference type="InterPro" id="IPR035976">
    <property type="entry name" value="Sushi/SCR/CCP_sf"/>
</dbReference>
<dbReference type="SMART" id="SM00032">
    <property type="entry name" value="CCP"/>
    <property type="match status" value="1"/>
</dbReference>
<reference evidence="8" key="1">
    <citation type="submission" date="2021-10" db="EMBL/GenBank/DDBJ databases">
        <title>Tropical sea cucumber genome reveals ecological adaptation and Cuvierian tubules defense mechanism.</title>
        <authorList>
            <person name="Chen T."/>
        </authorList>
    </citation>
    <scope>NUCLEOTIDE SEQUENCE</scope>
    <source>
        <strain evidence="8">Nanhai2018</strain>
        <tissue evidence="8">Muscle</tissue>
    </source>
</reference>
<feature type="signal peptide" evidence="5">
    <location>
        <begin position="1"/>
        <end position="19"/>
    </location>
</feature>
<keyword evidence="4" id="KW-0472">Membrane</keyword>
<dbReference type="InterPro" id="IPR000436">
    <property type="entry name" value="Sushi_SCR_CCP_dom"/>
</dbReference>
<dbReference type="PROSITE" id="PS50923">
    <property type="entry name" value="SUSHI"/>
    <property type="match status" value="1"/>
</dbReference>
<feature type="region of interest" description="Disordered" evidence="3">
    <location>
        <begin position="244"/>
        <end position="268"/>
    </location>
</feature>